<keyword evidence="4" id="KW-0472">Membrane</keyword>
<name>A0A0N4T550_BRUPA</name>
<feature type="domain" description="NADH:quinone oxidoreductase/Mrp antiporter transmembrane" evidence="5">
    <location>
        <begin position="169"/>
        <end position="213"/>
    </location>
</feature>
<dbReference type="AlphaFoldDB" id="A0A0N4T550"/>
<accession>A0A0N4T550</accession>
<dbReference type="EC" id="7.1.1.2" evidence="2"/>
<keyword evidence="4" id="KW-1133">Transmembrane helix</keyword>
<feature type="transmembrane region" description="Helical" evidence="4">
    <location>
        <begin position="134"/>
        <end position="153"/>
    </location>
</feature>
<protein>
    <recommendedName>
        <fullName evidence="2">NADH:ubiquinone reductase (H(+)-translocating)</fullName>
        <ecNumber evidence="2">7.1.1.2</ecNumber>
    </recommendedName>
</protein>
<reference evidence="8" key="1">
    <citation type="submission" date="2017-02" db="UniProtKB">
        <authorList>
            <consortium name="WormBaseParasite"/>
        </authorList>
    </citation>
    <scope>IDENTIFICATION</scope>
</reference>
<feature type="transmembrane region" description="Helical" evidence="4">
    <location>
        <begin position="68"/>
        <end position="88"/>
    </location>
</feature>
<dbReference type="GO" id="GO:0008137">
    <property type="term" value="F:NADH dehydrogenase (ubiquinone) activity"/>
    <property type="evidence" value="ECO:0007669"/>
    <property type="project" value="UniProtKB-EC"/>
</dbReference>
<comment type="function">
    <text evidence="1">Core subunit of the mitochondrial membrane respiratory chain NADH dehydrogenase (Complex I) that is believed to belong to the minimal assembly required for catalysis. Complex I functions in the transfer of electrons from NADH to the respiratory chain. The immediate electron acceptor for the enzyme is believed to be ubiquinone.</text>
</comment>
<keyword evidence="7" id="KW-1185">Reference proteome</keyword>
<dbReference type="STRING" id="6280.A0A0N4T550"/>
<evidence type="ECO:0000256" key="1">
    <source>
        <dbReference type="ARBA" id="ARBA00003257"/>
    </source>
</evidence>
<dbReference type="EMBL" id="UZAD01000857">
    <property type="protein sequence ID" value="VDN84487.1"/>
    <property type="molecule type" value="Genomic_DNA"/>
</dbReference>
<proteinExistence type="predicted"/>
<dbReference type="Pfam" id="PF00361">
    <property type="entry name" value="Proton_antipo_M"/>
    <property type="match status" value="1"/>
</dbReference>
<organism evidence="8">
    <name type="scientific">Brugia pahangi</name>
    <name type="common">Filarial nematode worm</name>
    <dbReference type="NCBI Taxonomy" id="6280"/>
    <lineage>
        <taxon>Eukaryota</taxon>
        <taxon>Metazoa</taxon>
        <taxon>Ecdysozoa</taxon>
        <taxon>Nematoda</taxon>
        <taxon>Chromadorea</taxon>
        <taxon>Rhabditida</taxon>
        <taxon>Spirurina</taxon>
        <taxon>Spiruromorpha</taxon>
        <taxon>Filarioidea</taxon>
        <taxon>Onchocercidae</taxon>
        <taxon>Brugia</taxon>
    </lineage>
</organism>
<reference evidence="6 7" key="2">
    <citation type="submission" date="2018-11" db="EMBL/GenBank/DDBJ databases">
        <authorList>
            <consortium name="Pathogen Informatics"/>
        </authorList>
    </citation>
    <scope>NUCLEOTIDE SEQUENCE [LARGE SCALE GENOMIC DNA]</scope>
</reference>
<dbReference type="WBParaSite" id="BPAG_0000333101-mRNA-1">
    <property type="protein sequence ID" value="BPAG_0000333101-mRNA-1"/>
    <property type="gene ID" value="BPAG_0000333101"/>
</dbReference>
<evidence type="ECO:0000313" key="6">
    <source>
        <dbReference type="EMBL" id="VDN84487.1"/>
    </source>
</evidence>
<evidence type="ECO:0000313" key="7">
    <source>
        <dbReference type="Proteomes" id="UP000278627"/>
    </source>
</evidence>
<sequence length="223" mass="26164">MFILCPDVVVVVPLNLLIDYYYWEYFLIMKFLFYFFYFVLFLVISYNYNVNFISSEIFFNVPLRLKILLLFGTFNLIGVSYLVFYVSIISFSFGLKYYDYFSFVILCWFIISYICVSEVLCGLCLFFYSGSFLIFYIFYELIVLPVLFCLLGNGRQVEKVSACYYLSLVYFLHVWLPKVHVEAPTSTGMVLAGVILKLGGAGLYRIDKSLNFFGFELLIFFFG</sequence>
<feature type="transmembrane region" description="Helical" evidence="4">
    <location>
        <begin position="188"/>
        <end position="206"/>
    </location>
</feature>
<evidence type="ECO:0000256" key="3">
    <source>
        <dbReference type="ARBA" id="ARBA00049551"/>
    </source>
</evidence>
<feature type="transmembrane region" description="Helical" evidence="4">
    <location>
        <begin position="100"/>
        <end position="128"/>
    </location>
</feature>
<gene>
    <name evidence="6" type="ORF">BPAG_LOCUS3301</name>
</gene>
<evidence type="ECO:0000256" key="4">
    <source>
        <dbReference type="SAM" id="Phobius"/>
    </source>
</evidence>
<evidence type="ECO:0000259" key="5">
    <source>
        <dbReference type="Pfam" id="PF00361"/>
    </source>
</evidence>
<evidence type="ECO:0000256" key="2">
    <source>
        <dbReference type="ARBA" id="ARBA00012944"/>
    </source>
</evidence>
<evidence type="ECO:0000313" key="8">
    <source>
        <dbReference type="WBParaSite" id="BPAG_0000333101-mRNA-1"/>
    </source>
</evidence>
<comment type="catalytic activity">
    <reaction evidence="3">
        <text>a ubiquinone + NADH + 5 H(+)(in) = a ubiquinol + NAD(+) + 4 H(+)(out)</text>
        <dbReference type="Rhea" id="RHEA:29091"/>
        <dbReference type="Rhea" id="RHEA-COMP:9565"/>
        <dbReference type="Rhea" id="RHEA-COMP:9566"/>
        <dbReference type="ChEBI" id="CHEBI:15378"/>
        <dbReference type="ChEBI" id="CHEBI:16389"/>
        <dbReference type="ChEBI" id="CHEBI:17976"/>
        <dbReference type="ChEBI" id="CHEBI:57540"/>
        <dbReference type="ChEBI" id="CHEBI:57945"/>
        <dbReference type="EC" id="7.1.1.2"/>
    </reaction>
</comment>
<keyword evidence="4" id="KW-0812">Transmembrane</keyword>
<dbReference type="Proteomes" id="UP000278627">
    <property type="component" value="Unassembled WGS sequence"/>
</dbReference>
<dbReference type="InterPro" id="IPR001750">
    <property type="entry name" value="ND/Mrp_TM"/>
</dbReference>
<feature type="transmembrane region" description="Helical" evidence="4">
    <location>
        <begin position="31"/>
        <end position="48"/>
    </location>
</feature>